<dbReference type="PRINTS" id="PR00502">
    <property type="entry name" value="NUDIXFAMILY"/>
</dbReference>
<dbReference type="PROSITE" id="PS00893">
    <property type="entry name" value="NUDIX_BOX"/>
    <property type="match status" value="1"/>
</dbReference>
<accession>A0A9X3MQP6</accession>
<dbReference type="PROSITE" id="PS51462">
    <property type="entry name" value="NUDIX"/>
    <property type="match status" value="1"/>
</dbReference>
<keyword evidence="3 5" id="KW-0378">Hydrolase</keyword>
<dbReference type="Pfam" id="PF00293">
    <property type="entry name" value="NUDIX"/>
    <property type="match status" value="1"/>
</dbReference>
<dbReference type="EMBL" id="JAPDOD010000006">
    <property type="protein sequence ID" value="MDA0160675.1"/>
    <property type="molecule type" value="Genomic_DNA"/>
</dbReference>
<dbReference type="RefSeq" id="WP_270039641.1">
    <property type="nucleotide sequence ID" value="NZ_JAPDOD010000006.1"/>
</dbReference>
<comment type="caution">
    <text evidence="7">The sequence shown here is derived from an EMBL/GenBank/DDBJ whole genome shotgun (WGS) entry which is preliminary data.</text>
</comment>
<name>A0A9X3MQP6_9ACTN</name>
<evidence type="ECO:0000313" key="8">
    <source>
        <dbReference type="Proteomes" id="UP001149140"/>
    </source>
</evidence>
<dbReference type="InterPro" id="IPR015797">
    <property type="entry name" value="NUDIX_hydrolase-like_dom_sf"/>
</dbReference>
<dbReference type="GO" id="GO:0016787">
    <property type="term" value="F:hydrolase activity"/>
    <property type="evidence" value="ECO:0007669"/>
    <property type="project" value="UniProtKB-KW"/>
</dbReference>
<evidence type="ECO:0000259" key="6">
    <source>
        <dbReference type="PROSITE" id="PS51462"/>
    </source>
</evidence>
<organism evidence="7 8">
    <name type="scientific">Solirubrobacter ginsenosidimutans</name>
    <dbReference type="NCBI Taxonomy" id="490573"/>
    <lineage>
        <taxon>Bacteria</taxon>
        <taxon>Bacillati</taxon>
        <taxon>Actinomycetota</taxon>
        <taxon>Thermoleophilia</taxon>
        <taxon>Solirubrobacterales</taxon>
        <taxon>Solirubrobacteraceae</taxon>
        <taxon>Solirubrobacter</taxon>
    </lineage>
</organism>
<dbReference type="PANTHER" id="PTHR43222:SF2">
    <property type="entry name" value="NUDIX HYDROLASE 23, CHLOROPLASTIC"/>
    <property type="match status" value="1"/>
</dbReference>
<dbReference type="InterPro" id="IPR000086">
    <property type="entry name" value="NUDIX_hydrolase_dom"/>
</dbReference>
<dbReference type="InterPro" id="IPR020084">
    <property type="entry name" value="NUDIX_hydrolase_CS"/>
</dbReference>
<evidence type="ECO:0000256" key="4">
    <source>
        <dbReference type="ARBA" id="ARBA00022842"/>
    </source>
</evidence>
<dbReference type="Proteomes" id="UP001149140">
    <property type="component" value="Unassembled WGS sequence"/>
</dbReference>
<dbReference type="AlphaFoldDB" id="A0A9X3MQP6"/>
<dbReference type="SUPFAM" id="SSF55811">
    <property type="entry name" value="Nudix"/>
    <property type="match status" value="1"/>
</dbReference>
<evidence type="ECO:0000256" key="2">
    <source>
        <dbReference type="ARBA" id="ARBA00005582"/>
    </source>
</evidence>
<feature type="domain" description="Nudix hydrolase" evidence="6">
    <location>
        <begin position="41"/>
        <end position="164"/>
    </location>
</feature>
<proteinExistence type="inferred from homology"/>
<evidence type="ECO:0000256" key="3">
    <source>
        <dbReference type="ARBA" id="ARBA00022801"/>
    </source>
</evidence>
<gene>
    <name evidence="7" type="ORF">OM076_10400</name>
</gene>
<dbReference type="PANTHER" id="PTHR43222">
    <property type="entry name" value="NUDIX HYDROLASE 23"/>
    <property type="match status" value="1"/>
</dbReference>
<dbReference type="InterPro" id="IPR020476">
    <property type="entry name" value="Nudix_hydrolase"/>
</dbReference>
<dbReference type="Gene3D" id="3.90.79.10">
    <property type="entry name" value="Nucleoside Triphosphate Pyrophosphohydrolase"/>
    <property type="match status" value="1"/>
</dbReference>
<keyword evidence="4" id="KW-0460">Magnesium</keyword>
<keyword evidence="8" id="KW-1185">Reference proteome</keyword>
<comment type="similarity">
    <text evidence="2 5">Belongs to the Nudix hydrolase family.</text>
</comment>
<comment type="cofactor">
    <cofactor evidence="1">
        <name>Mg(2+)</name>
        <dbReference type="ChEBI" id="CHEBI:18420"/>
    </cofactor>
</comment>
<sequence>MSGLNPALEDVHHCPRCGRPPQIDYPRSITCTHCGYGAFYNPKPVAAVIPIDPNGDIVLMRRGFEPRRGHWSLPGGFVDLGETIETAATREVMEELHLRVQITELVGVYSRADERTVVVVYAATTQGTPSLSEEALEVRAFAPNDIPWQDLAFWSEHQALSDLLSGAGSRSRSAPS</sequence>
<protein>
    <submittedName>
        <fullName evidence="7">NUDIX domain-containing protein</fullName>
    </submittedName>
</protein>
<evidence type="ECO:0000313" key="7">
    <source>
        <dbReference type="EMBL" id="MDA0160675.1"/>
    </source>
</evidence>
<evidence type="ECO:0000256" key="5">
    <source>
        <dbReference type="RuleBase" id="RU003476"/>
    </source>
</evidence>
<evidence type="ECO:0000256" key="1">
    <source>
        <dbReference type="ARBA" id="ARBA00001946"/>
    </source>
</evidence>
<reference evidence="7" key="1">
    <citation type="submission" date="2022-10" db="EMBL/GenBank/DDBJ databases">
        <title>The WGS of Solirubrobacter ginsenosidimutans DSM 21036.</title>
        <authorList>
            <person name="Jiang Z."/>
        </authorList>
    </citation>
    <scope>NUCLEOTIDE SEQUENCE</scope>
    <source>
        <strain evidence="7">DSM 21036</strain>
    </source>
</reference>